<keyword evidence="4" id="KW-0547">Nucleotide-binding</keyword>
<dbReference type="AlphaFoldDB" id="A0A8J2VNA4"/>
<dbReference type="NCBIfam" id="TIGR01007">
    <property type="entry name" value="eps_fam"/>
    <property type="match status" value="1"/>
</dbReference>
<dbReference type="InterPro" id="IPR005702">
    <property type="entry name" value="Wzc-like_C"/>
</dbReference>
<proteinExistence type="inferred from homology"/>
<keyword evidence="5 10" id="KW-0418">Kinase</keyword>
<evidence type="ECO:0000256" key="3">
    <source>
        <dbReference type="ARBA" id="ARBA00022679"/>
    </source>
</evidence>
<evidence type="ECO:0000313" key="10">
    <source>
        <dbReference type="EMBL" id="GGE30434.1"/>
    </source>
</evidence>
<keyword evidence="11" id="KW-1185">Reference proteome</keyword>
<comment type="caution">
    <text evidence="10">The sequence shown here is derived from an EMBL/GenBank/DDBJ whole genome shotgun (WGS) entry which is preliminary data.</text>
</comment>
<feature type="domain" description="AAA" evidence="9">
    <location>
        <begin position="60"/>
        <end position="184"/>
    </location>
</feature>
<dbReference type="InterPro" id="IPR050445">
    <property type="entry name" value="Bact_polysacc_biosynth/exp"/>
</dbReference>
<dbReference type="PANTHER" id="PTHR32309">
    <property type="entry name" value="TYROSINE-PROTEIN KINASE"/>
    <property type="match status" value="1"/>
</dbReference>
<reference evidence="10" key="2">
    <citation type="submission" date="2020-09" db="EMBL/GenBank/DDBJ databases">
        <authorList>
            <person name="Sun Q."/>
            <person name="Zhou Y."/>
        </authorList>
    </citation>
    <scope>NUCLEOTIDE SEQUENCE</scope>
    <source>
        <strain evidence="10">CGMCC 1.15371</strain>
    </source>
</reference>
<protein>
    <recommendedName>
        <fullName evidence="2">non-specific protein-tyrosine kinase</fullName>
        <ecNumber evidence="2">2.7.10.2</ecNumber>
    </recommendedName>
</protein>
<dbReference type="CDD" id="cd05387">
    <property type="entry name" value="BY-kinase"/>
    <property type="match status" value="1"/>
</dbReference>
<dbReference type="SUPFAM" id="SSF52540">
    <property type="entry name" value="P-loop containing nucleoside triphosphate hydrolases"/>
    <property type="match status" value="1"/>
</dbReference>
<evidence type="ECO:0000256" key="7">
    <source>
        <dbReference type="ARBA" id="ARBA00023137"/>
    </source>
</evidence>
<evidence type="ECO:0000259" key="9">
    <source>
        <dbReference type="Pfam" id="PF13614"/>
    </source>
</evidence>
<dbReference type="GO" id="GO:0005524">
    <property type="term" value="F:ATP binding"/>
    <property type="evidence" value="ECO:0007669"/>
    <property type="project" value="UniProtKB-KW"/>
</dbReference>
<dbReference type="InterPro" id="IPR027417">
    <property type="entry name" value="P-loop_NTPase"/>
</dbReference>
<dbReference type="EC" id="2.7.10.2" evidence="2"/>
<evidence type="ECO:0000256" key="2">
    <source>
        <dbReference type="ARBA" id="ARBA00011903"/>
    </source>
</evidence>
<dbReference type="GO" id="GO:0005886">
    <property type="term" value="C:plasma membrane"/>
    <property type="evidence" value="ECO:0007669"/>
    <property type="project" value="TreeGrafter"/>
</dbReference>
<keyword evidence="7" id="KW-0829">Tyrosine-protein kinase</keyword>
<dbReference type="Pfam" id="PF13614">
    <property type="entry name" value="AAA_31"/>
    <property type="match status" value="1"/>
</dbReference>
<accession>A0A8J2VNA4</accession>
<gene>
    <name evidence="10" type="primary">yveL</name>
    <name evidence="10" type="ORF">GCM10011391_06320</name>
</gene>
<reference evidence="10" key="1">
    <citation type="journal article" date="2014" name="Int. J. Syst. Evol. Microbiol.">
        <title>Complete genome sequence of Corynebacterium casei LMG S-19264T (=DSM 44701T), isolated from a smear-ripened cheese.</title>
        <authorList>
            <consortium name="US DOE Joint Genome Institute (JGI-PGF)"/>
            <person name="Walter F."/>
            <person name="Albersmeier A."/>
            <person name="Kalinowski J."/>
            <person name="Ruckert C."/>
        </authorList>
    </citation>
    <scope>NUCLEOTIDE SEQUENCE</scope>
    <source>
        <strain evidence="10">CGMCC 1.15371</strain>
    </source>
</reference>
<dbReference type="EMBL" id="BMIR01000002">
    <property type="protein sequence ID" value="GGE30434.1"/>
    <property type="molecule type" value="Genomic_DNA"/>
</dbReference>
<keyword evidence="3" id="KW-0808">Transferase</keyword>
<evidence type="ECO:0000256" key="8">
    <source>
        <dbReference type="ARBA" id="ARBA00051245"/>
    </source>
</evidence>
<comment type="similarity">
    <text evidence="1">Belongs to the CpsD/CapB family.</text>
</comment>
<dbReference type="InterPro" id="IPR025669">
    <property type="entry name" value="AAA_dom"/>
</dbReference>
<dbReference type="Gene3D" id="3.40.50.300">
    <property type="entry name" value="P-loop containing nucleotide triphosphate hydrolases"/>
    <property type="match status" value="1"/>
</dbReference>
<dbReference type="RefSeq" id="WP_188689047.1">
    <property type="nucleotide sequence ID" value="NZ_BMIR01000002.1"/>
</dbReference>
<keyword evidence="6" id="KW-0067">ATP-binding</keyword>
<comment type="catalytic activity">
    <reaction evidence="8">
        <text>L-tyrosyl-[protein] + ATP = O-phospho-L-tyrosyl-[protein] + ADP + H(+)</text>
        <dbReference type="Rhea" id="RHEA:10596"/>
        <dbReference type="Rhea" id="RHEA-COMP:10136"/>
        <dbReference type="Rhea" id="RHEA-COMP:20101"/>
        <dbReference type="ChEBI" id="CHEBI:15378"/>
        <dbReference type="ChEBI" id="CHEBI:30616"/>
        <dbReference type="ChEBI" id="CHEBI:46858"/>
        <dbReference type="ChEBI" id="CHEBI:61978"/>
        <dbReference type="ChEBI" id="CHEBI:456216"/>
        <dbReference type="EC" id="2.7.10.2"/>
    </reaction>
</comment>
<dbReference type="GO" id="GO:0004715">
    <property type="term" value="F:non-membrane spanning protein tyrosine kinase activity"/>
    <property type="evidence" value="ECO:0007669"/>
    <property type="project" value="UniProtKB-EC"/>
</dbReference>
<evidence type="ECO:0000256" key="1">
    <source>
        <dbReference type="ARBA" id="ARBA00007316"/>
    </source>
</evidence>
<evidence type="ECO:0000256" key="6">
    <source>
        <dbReference type="ARBA" id="ARBA00022840"/>
    </source>
</evidence>
<dbReference type="Proteomes" id="UP000628775">
    <property type="component" value="Unassembled WGS sequence"/>
</dbReference>
<sequence>MFNLKVRQWRTVKRKRLVAYYYQDSKISEQYRQVITHIKFSSKEQECRLLLITSPGFKEGKSITAINLSTSMAQLEEKVLLVDADLRKPTLHDTFSLDNKLGLTTVLQGHCALNEAIHHTGLTTLDVLPSGPMPNNTARILGSKSMRALTHYLMEQYDRIIFDTPPFLEVTDANLLANQGVGIILVVKKGKTKHEHIHETKHLIDMSEVSLLGTVLNEI</sequence>
<evidence type="ECO:0000256" key="4">
    <source>
        <dbReference type="ARBA" id="ARBA00022741"/>
    </source>
</evidence>
<name>A0A8J2VNA4_9BACL</name>
<dbReference type="PANTHER" id="PTHR32309:SF13">
    <property type="entry name" value="FERRIC ENTEROBACTIN TRANSPORT PROTEIN FEPE"/>
    <property type="match status" value="1"/>
</dbReference>
<evidence type="ECO:0000256" key="5">
    <source>
        <dbReference type="ARBA" id="ARBA00022777"/>
    </source>
</evidence>
<evidence type="ECO:0000313" key="11">
    <source>
        <dbReference type="Proteomes" id="UP000628775"/>
    </source>
</evidence>
<organism evidence="10 11">
    <name type="scientific">Pullulanibacillus camelliae</name>
    <dbReference type="NCBI Taxonomy" id="1707096"/>
    <lineage>
        <taxon>Bacteria</taxon>
        <taxon>Bacillati</taxon>
        <taxon>Bacillota</taxon>
        <taxon>Bacilli</taxon>
        <taxon>Bacillales</taxon>
        <taxon>Sporolactobacillaceae</taxon>
        <taxon>Pullulanibacillus</taxon>
    </lineage>
</organism>